<organism evidence="1 2">
    <name type="scientific">Methylobacterium isbiliense</name>
    <dbReference type="NCBI Taxonomy" id="315478"/>
    <lineage>
        <taxon>Bacteria</taxon>
        <taxon>Pseudomonadati</taxon>
        <taxon>Pseudomonadota</taxon>
        <taxon>Alphaproteobacteria</taxon>
        <taxon>Hyphomicrobiales</taxon>
        <taxon>Methylobacteriaceae</taxon>
        <taxon>Methylobacterium</taxon>
    </lineage>
</organism>
<evidence type="ECO:0000313" key="1">
    <source>
        <dbReference type="EMBL" id="GJE03592.1"/>
    </source>
</evidence>
<evidence type="ECO:0000313" key="2">
    <source>
        <dbReference type="Proteomes" id="UP001055153"/>
    </source>
</evidence>
<dbReference type="Proteomes" id="UP001055153">
    <property type="component" value="Unassembled WGS sequence"/>
</dbReference>
<gene>
    <name evidence="1" type="ORF">GMJLKIPL_5549</name>
</gene>
<accession>A0ABQ4SKA4</accession>
<reference evidence="1" key="2">
    <citation type="submission" date="2021-08" db="EMBL/GenBank/DDBJ databases">
        <authorList>
            <person name="Tani A."/>
            <person name="Ola A."/>
            <person name="Ogura Y."/>
            <person name="Katsura K."/>
            <person name="Hayashi T."/>
        </authorList>
    </citation>
    <scope>NUCLEOTIDE SEQUENCE</scope>
    <source>
        <strain evidence="1">DSM 17168</strain>
    </source>
</reference>
<sequence>MRLTRARQPRYVPIEVAAFEQASAAALGQFAWLSFSQPRMDAAALRDAAIRRFGLSEAEGEALLAELRGAGLIEGAGPDGAGS</sequence>
<protein>
    <submittedName>
        <fullName evidence="1">Uncharacterized protein</fullName>
    </submittedName>
</protein>
<reference evidence="1" key="1">
    <citation type="journal article" date="2021" name="Front. Microbiol.">
        <title>Comprehensive Comparative Genomics and Phenotyping of Methylobacterium Species.</title>
        <authorList>
            <person name="Alessa O."/>
            <person name="Ogura Y."/>
            <person name="Fujitani Y."/>
            <person name="Takami H."/>
            <person name="Hayashi T."/>
            <person name="Sahin N."/>
            <person name="Tani A."/>
        </authorList>
    </citation>
    <scope>NUCLEOTIDE SEQUENCE</scope>
    <source>
        <strain evidence="1">DSM 17168</strain>
    </source>
</reference>
<name>A0ABQ4SKA4_9HYPH</name>
<keyword evidence="2" id="KW-1185">Reference proteome</keyword>
<dbReference type="EMBL" id="BPQQ01000084">
    <property type="protein sequence ID" value="GJE03592.1"/>
    <property type="molecule type" value="Genomic_DNA"/>
</dbReference>
<dbReference type="RefSeq" id="WP_238240979.1">
    <property type="nucleotide sequence ID" value="NZ_BPQQ01000084.1"/>
</dbReference>
<comment type="caution">
    <text evidence="1">The sequence shown here is derived from an EMBL/GenBank/DDBJ whole genome shotgun (WGS) entry which is preliminary data.</text>
</comment>
<proteinExistence type="predicted"/>